<gene>
    <name evidence="1" type="primary">OSJNBa0059O19.29</name>
</gene>
<reference evidence="2" key="2">
    <citation type="journal article" date="2008" name="Nucleic Acids Res.">
        <title>The rice annotation project database (RAP-DB): 2008 update.</title>
        <authorList>
            <consortium name="The rice annotation project (RAP)"/>
        </authorList>
    </citation>
    <scope>GENOME REANNOTATION</scope>
    <source>
        <strain evidence="2">cv. Nipponbare</strain>
    </source>
</reference>
<name>Q5VPV9_ORYSJ</name>
<dbReference type="Proteomes" id="UP000000763">
    <property type="component" value="Chromosome 6"/>
</dbReference>
<evidence type="ECO:0000313" key="1">
    <source>
        <dbReference type="EMBL" id="BAD68514.1"/>
    </source>
</evidence>
<sequence>MAADRASPLAHRRDCHIVTGAHFSTMPDYLDGATTVEVEVKPNDQRMREQEERRTWCISMP</sequence>
<accession>Q5VPV9</accession>
<protein>
    <submittedName>
        <fullName evidence="1">Uncharacterized protein</fullName>
    </submittedName>
</protein>
<dbReference type="EMBL" id="AP003538">
    <property type="protein sequence ID" value="BAD68514.1"/>
    <property type="molecule type" value="Genomic_DNA"/>
</dbReference>
<dbReference type="AlphaFoldDB" id="Q5VPV9"/>
<organism evidence="1 2">
    <name type="scientific">Oryza sativa subsp. japonica</name>
    <name type="common">Rice</name>
    <dbReference type="NCBI Taxonomy" id="39947"/>
    <lineage>
        <taxon>Eukaryota</taxon>
        <taxon>Viridiplantae</taxon>
        <taxon>Streptophyta</taxon>
        <taxon>Embryophyta</taxon>
        <taxon>Tracheophyta</taxon>
        <taxon>Spermatophyta</taxon>
        <taxon>Magnoliopsida</taxon>
        <taxon>Liliopsida</taxon>
        <taxon>Poales</taxon>
        <taxon>Poaceae</taxon>
        <taxon>BOP clade</taxon>
        <taxon>Oryzoideae</taxon>
        <taxon>Oryzeae</taxon>
        <taxon>Oryzinae</taxon>
        <taxon>Oryza</taxon>
        <taxon>Oryza sativa</taxon>
    </lineage>
</organism>
<reference evidence="2" key="1">
    <citation type="journal article" date="2005" name="Nature">
        <title>The map-based sequence of the rice genome.</title>
        <authorList>
            <consortium name="International rice genome sequencing project (IRGSP)"/>
            <person name="Matsumoto T."/>
            <person name="Wu J."/>
            <person name="Kanamori H."/>
            <person name="Katayose Y."/>
            <person name="Fujisawa M."/>
            <person name="Namiki N."/>
            <person name="Mizuno H."/>
            <person name="Yamamoto K."/>
            <person name="Antonio B.A."/>
            <person name="Baba T."/>
            <person name="Sakata K."/>
            <person name="Nagamura Y."/>
            <person name="Aoki H."/>
            <person name="Arikawa K."/>
            <person name="Arita K."/>
            <person name="Bito T."/>
            <person name="Chiden Y."/>
            <person name="Fujitsuka N."/>
            <person name="Fukunaka R."/>
            <person name="Hamada M."/>
            <person name="Harada C."/>
            <person name="Hayashi A."/>
            <person name="Hijishita S."/>
            <person name="Honda M."/>
            <person name="Hosokawa S."/>
            <person name="Ichikawa Y."/>
            <person name="Idonuma A."/>
            <person name="Iijima M."/>
            <person name="Ikeda M."/>
            <person name="Ikeno M."/>
            <person name="Ito K."/>
            <person name="Ito S."/>
            <person name="Ito T."/>
            <person name="Ito Y."/>
            <person name="Ito Y."/>
            <person name="Iwabuchi A."/>
            <person name="Kamiya K."/>
            <person name="Karasawa W."/>
            <person name="Kurita K."/>
            <person name="Katagiri S."/>
            <person name="Kikuta A."/>
            <person name="Kobayashi H."/>
            <person name="Kobayashi N."/>
            <person name="Machita K."/>
            <person name="Maehara T."/>
            <person name="Masukawa M."/>
            <person name="Mizubayashi T."/>
            <person name="Mukai Y."/>
            <person name="Nagasaki H."/>
            <person name="Nagata Y."/>
            <person name="Naito S."/>
            <person name="Nakashima M."/>
            <person name="Nakama Y."/>
            <person name="Nakamichi Y."/>
            <person name="Nakamura M."/>
            <person name="Meguro A."/>
            <person name="Negishi M."/>
            <person name="Ohta I."/>
            <person name="Ohta T."/>
            <person name="Okamoto M."/>
            <person name="Ono N."/>
            <person name="Saji S."/>
            <person name="Sakaguchi M."/>
            <person name="Sakai K."/>
            <person name="Shibata M."/>
            <person name="Shimokawa T."/>
            <person name="Song J."/>
            <person name="Takazaki Y."/>
            <person name="Terasawa K."/>
            <person name="Tsugane M."/>
            <person name="Tsuji K."/>
            <person name="Ueda S."/>
            <person name="Waki K."/>
            <person name="Yamagata H."/>
            <person name="Yamamoto M."/>
            <person name="Yamamoto S."/>
            <person name="Yamane H."/>
            <person name="Yoshiki S."/>
            <person name="Yoshihara R."/>
            <person name="Yukawa K."/>
            <person name="Zhong H."/>
            <person name="Yano M."/>
            <person name="Yuan Q."/>
            <person name="Ouyang S."/>
            <person name="Liu J."/>
            <person name="Jones K.M."/>
            <person name="Gansberger K."/>
            <person name="Moffat K."/>
            <person name="Hill J."/>
            <person name="Bera J."/>
            <person name="Fadrosh D."/>
            <person name="Jin S."/>
            <person name="Johri S."/>
            <person name="Kim M."/>
            <person name="Overton L."/>
            <person name="Reardon M."/>
            <person name="Tsitrin T."/>
            <person name="Vuong H."/>
            <person name="Weaver B."/>
            <person name="Ciecko A."/>
            <person name="Tallon L."/>
            <person name="Jackson J."/>
            <person name="Pai G."/>
            <person name="Aken S.V."/>
            <person name="Utterback T."/>
            <person name="Reidmuller S."/>
            <person name="Feldblyum T."/>
            <person name="Hsiao J."/>
            <person name="Zismann V."/>
            <person name="Iobst S."/>
            <person name="de Vazeille A.R."/>
            <person name="Buell C.R."/>
            <person name="Ying K."/>
            <person name="Li Y."/>
            <person name="Lu T."/>
            <person name="Huang Y."/>
            <person name="Zhao Q."/>
            <person name="Feng Q."/>
            <person name="Zhang L."/>
            <person name="Zhu J."/>
            <person name="Weng Q."/>
            <person name="Mu J."/>
            <person name="Lu Y."/>
            <person name="Fan D."/>
            <person name="Liu Y."/>
            <person name="Guan J."/>
            <person name="Zhang Y."/>
            <person name="Yu S."/>
            <person name="Liu X."/>
            <person name="Zhang Y."/>
            <person name="Hong G."/>
            <person name="Han B."/>
            <person name="Choisne N."/>
            <person name="Demange N."/>
            <person name="Orjeda G."/>
            <person name="Samain S."/>
            <person name="Cattolico L."/>
            <person name="Pelletier E."/>
            <person name="Couloux A."/>
            <person name="Segurens B."/>
            <person name="Wincker P."/>
            <person name="D'Hont A."/>
            <person name="Scarpelli C."/>
            <person name="Weissenbach J."/>
            <person name="Salanoubat M."/>
            <person name="Quetier F."/>
            <person name="Yu Y."/>
            <person name="Kim H.R."/>
            <person name="Rambo T."/>
            <person name="Currie J."/>
            <person name="Collura K."/>
            <person name="Luo M."/>
            <person name="Yang T."/>
            <person name="Ammiraju J.S.S."/>
            <person name="Engler F."/>
            <person name="Soderlund C."/>
            <person name="Wing R.A."/>
            <person name="Palmer L.E."/>
            <person name="de la Bastide M."/>
            <person name="Spiegel L."/>
            <person name="Nascimento L."/>
            <person name="Zutavern T."/>
            <person name="O'Shaughnessy A."/>
            <person name="Dike S."/>
            <person name="Dedhia N."/>
            <person name="Preston R."/>
            <person name="Balija V."/>
            <person name="McCombie W.R."/>
            <person name="Chow T."/>
            <person name="Chen H."/>
            <person name="Chung M."/>
            <person name="Chen C."/>
            <person name="Shaw J."/>
            <person name="Wu H."/>
            <person name="Hsiao K."/>
            <person name="Chao Y."/>
            <person name="Chu M."/>
            <person name="Cheng C."/>
            <person name="Hour A."/>
            <person name="Lee P."/>
            <person name="Lin S."/>
            <person name="Lin Y."/>
            <person name="Liou J."/>
            <person name="Liu S."/>
            <person name="Hsing Y."/>
            <person name="Raghuvanshi S."/>
            <person name="Mohanty A."/>
            <person name="Bharti A.K."/>
            <person name="Gaur A."/>
            <person name="Gupta V."/>
            <person name="Kumar D."/>
            <person name="Ravi V."/>
            <person name="Vij S."/>
            <person name="Kapur A."/>
            <person name="Khurana P."/>
            <person name="Khurana P."/>
            <person name="Khurana J.P."/>
            <person name="Tyagi A.K."/>
            <person name="Gaikwad K."/>
            <person name="Singh A."/>
            <person name="Dalal V."/>
            <person name="Srivastava S."/>
            <person name="Dixit A."/>
            <person name="Pal A.K."/>
            <person name="Ghazi I.A."/>
            <person name="Yadav M."/>
            <person name="Pandit A."/>
            <person name="Bhargava A."/>
            <person name="Sureshbabu K."/>
            <person name="Batra K."/>
            <person name="Sharma T.R."/>
            <person name="Mohapatra T."/>
            <person name="Singh N.K."/>
            <person name="Messing J."/>
            <person name="Nelson A.B."/>
            <person name="Fuks G."/>
            <person name="Kavchok S."/>
            <person name="Keizer G."/>
            <person name="Linton E."/>
            <person name="Llaca V."/>
            <person name="Song R."/>
            <person name="Tanyolac B."/>
            <person name="Young S."/>
            <person name="Ho-Il K."/>
            <person name="Hahn J.H."/>
            <person name="Sangsakoo G."/>
            <person name="Vanavichit A."/>
            <person name="de Mattos Luiz.A.T."/>
            <person name="Zimmer P.D."/>
            <person name="Malone G."/>
            <person name="Dellagostin O."/>
            <person name="de Oliveira A.C."/>
            <person name="Bevan M."/>
            <person name="Bancroft I."/>
            <person name="Minx P."/>
            <person name="Cordum H."/>
            <person name="Wilson R."/>
            <person name="Cheng Z."/>
            <person name="Jin W."/>
            <person name="Jiang J."/>
            <person name="Leong S.A."/>
            <person name="Iwama H."/>
            <person name="Gojobori T."/>
            <person name="Itoh T."/>
            <person name="Niimura Y."/>
            <person name="Fujii Y."/>
            <person name="Habara T."/>
            <person name="Sakai H."/>
            <person name="Sato Y."/>
            <person name="Wilson G."/>
            <person name="Kumar K."/>
            <person name="McCouch S."/>
            <person name="Juretic N."/>
            <person name="Hoen D."/>
            <person name="Wright S."/>
            <person name="Bruskiewich R."/>
            <person name="Bureau T."/>
            <person name="Miyao A."/>
            <person name="Hirochika H."/>
            <person name="Nishikawa T."/>
            <person name="Kadowaki K."/>
            <person name="Sugiura M."/>
            <person name="Burr B."/>
            <person name="Sasaki T."/>
        </authorList>
    </citation>
    <scope>NUCLEOTIDE SEQUENCE [LARGE SCALE GENOMIC DNA]</scope>
    <source>
        <strain evidence="2">cv. Nipponbare</strain>
    </source>
</reference>
<evidence type="ECO:0000313" key="2">
    <source>
        <dbReference type="Proteomes" id="UP000000763"/>
    </source>
</evidence>
<proteinExistence type="predicted"/>